<dbReference type="EMBL" id="BBWV01000001">
    <property type="protein sequence ID" value="GAO42210.1"/>
    <property type="molecule type" value="Genomic_DNA"/>
</dbReference>
<accession>A0A0E9MYK6</accession>
<dbReference type="RefSeq" id="WP_046367944.1">
    <property type="nucleotide sequence ID" value="NZ_BBWV01000001.1"/>
</dbReference>
<evidence type="ECO:0000313" key="2">
    <source>
        <dbReference type="Proteomes" id="UP000033121"/>
    </source>
</evidence>
<protein>
    <recommendedName>
        <fullName evidence="3">DUF4136 domain-containing protein</fullName>
    </recommendedName>
</protein>
<evidence type="ECO:0008006" key="3">
    <source>
        <dbReference type="Google" id="ProtNLM"/>
    </source>
</evidence>
<name>A0A0E9MYK6_9BACT</name>
<comment type="caution">
    <text evidence="1">The sequence shown here is derived from an EMBL/GenBank/DDBJ whole genome shotgun (WGS) entry which is preliminary data.</text>
</comment>
<reference evidence="1 2" key="1">
    <citation type="submission" date="2015-04" db="EMBL/GenBank/DDBJ databases">
        <title>Whole genome shotgun sequence of Flavihumibacter petaseus NBRC 106054.</title>
        <authorList>
            <person name="Miyazawa S."/>
            <person name="Hosoyama A."/>
            <person name="Hashimoto M."/>
            <person name="Noguchi M."/>
            <person name="Tsuchikane K."/>
            <person name="Ohji S."/>
            <person name="Yamazoe A."/>
            <person name="Ichikawa N."/>
            <person name="Kimura A."/>
            <person name="Fujita N."/>
        </authorList>
    </citation>
    <scope>NUCLEOTIDE SEQUENCE [LARGE SCALE GENOMIC DNA]</scope>
    <source>
        <strain evidence="1 2">NBRC 106054</strain>
    </source>
</reference>
<dbReference type="OrthoDB" id="5432319at2"/>
<keyword evidence="2" id="KW-1185">Reference proteome</keyword>
<organism evidence="1 2">
    <name type="scientific">Flavihumibacter petaseus NBRC 106054</name>
    <dbReference type="NCBI Taxonomy" id="1220578"/>
    <lineage>
        <taxon>Bacteria</taxon>
        <taxon>Pseudomonadati</taxon>
        <taxon>Bacteroidota</taxon>
        <taxon>Chitinophagia</taxon>
        <taxon>Chitinophagales</taxon>
        <taxon>Chitinophagaceae</taxon>
        <taxon>Flavihumibacter</taxon>
    </lineage>
</organism>
<dbReference type="Proteomes" id="UP000033121">
    <property type="component" value="Unassembled WGS sequence"/>
</dbReference>
<gene>
    <name evidence="1" type="ORF">FPE01S_01_12230</name>
</gene>
<dbReference type="STRING" id="1220578.FPE01S_01_12230"/>
<dbReference type="AlphaFoldDB" id="A0A0E9MYK6"/>
<dbReference type="PROSITE" id="PS51257">
    <property type="entry name" value="PROKAR_LIPOPROTEIN"/>
    <property type="match status" value="1"/>
</dbReference>
<evidence type="ECO:0000313" key="1">
    <source>
        <dbReference type="EMBL" id="GAO42210.1"/>
    </source>
</evidence>
<sequence>MKKLLSILLVTVMIAGCSPSTQIEKSWRDPNTTISNNSYSKVLCVALLRNEATRRIVEDDLVKKLNGKGIASYLYYQEKEVTESKAADLKTKLVGDGFDGAIVMRLINVDKETNYVPGTSVYPTYYGGFGGYYYNSWYNYSNPGYYTTDKIYNVETNVYSLKQDKLIWTGVTSTVNPTKADKMYNDIADVILSKMKSEGFLK</sequence>
<proteinExistence type="predicted"/>